<comment type="subcellular location">
    <subcellularLocation>
        <location evidence="1">Membrane</location>
    </subcellularLocation>
</comment>
<feature type="transmembrane region" description="Helical" evidence="6">
    <location>
        <begin position="57"/>
        <end position="77"/>
    </location>
</feature>
<feature type="transmembrane region" description="Helical" evidence="6">
    <location>
        <begin position="33"/>
        <end position="51"/>
    </location>
</feature>
<keyword evidence="8" id="KW-1185">Reference proteome</keyword>
<dbReference type="GO" id="GO:0016020">
    <property type="term" value="C:membrane"/>
    <property type="evidence" value="ECO:0007669"/>
    <property type="project" value="UniProtKB-SubCell"/>
</dbReference>
<dbReference type="PANTHER" id="PTHR12668:SF53">
    <property type="entry name" value="TMEM14 PROTEIN HOMOLOG YJR085C"/>
    <property type="match status" value="1"/>
</dbReference>
<organism evidence="7 8">
    <name type="scientific">Astrephomene gubernaculifera</name>
    <dbReference type="NCBI Taxonomy" id="47775"/>
    <lineage>
        <taxon>Eukaryota</taxon>
        <taxon>Viridiplantae</taxon>
        <taxon>Chlorophyta</taxon>
        <taxon>core chlorophytes</taxon>
        <taxon>Chlorophyceae</taxon>
        <taxon>CS clade</taxon>
        <taxon>Chlamydomonadales</taxon>
        <taxon>Astrephomenaceae</taxon>
        <taxon>Astrephomene</taxon>
    </lineage>
</organism>
<evidence type="ECO:0000256" key="1">
    <source>
        <dbReference type="ARBA" id="ARBA00004370"/>
    </source>
</evidence>
<comment type="caution">
    <text evidence="7">The sequence shown here is derived from an EMBL/GenBank/DDBJ whole genome shotgun (WGS) entry which is preliminary data.</text>
</comment>
<dbReference type="Proteomes" id="UP001054857">
    <property type="component" value="Unassembled WGS sequence"/>
</dbReference>
<proteinExistence type="inferred from homology"/>
<protein>
    <submittedName>
        <fullName evidence="7">Uncharacterized protein</fullName>
    </submittedName>
</protein>
<evidence type="ECO:0000256" key="3">
    <source>
        <dbReference type="ARBA" id="ARBA00022692"/>
    </source>
</evidence>
<dbReference type="AlphaFoldDB" id="A0AAD3DVJ8"/>
<keyword evidence="3 6" id="KW-0812">Transmembrane</keyword>
<reference evidence="7 8" key="1">
    <citation type="journal article" date="2021" name="Sci. Rep.">
        <title>Genome sequencing of the multicellular alga Astrephomene provides insights into convergent evolution of germ-soma differentiation.</title>
        <authorList>
            <person name="Yamashita S."/>
            <person name="Yamamoto K."/>
            <person name="Matsuzaki R."/>
            <person name="Suzuki S."/>
            <person name="Yamaguchi H."/>
            <person name="Hirooka S."/>
            <person name="Minakuchi Y."/>
            <person name="Miyagishima S."/>
            <person name="Kawachi M."/>
            <person name="Toyoda A."/>
            <person name="Nozaki H."/>
        </authorList>
    </citation>
    <scope>NUCLEOTIDE SEQUENCE [LARGE SCALE GENOMIC DNA]</scope>
    <source>
        <strain evidence="7 8">NIES-4017</strain>
    </source>
</reference>
<gene>
    <name evidence="7" type="ORF">Agub_g8225</name>
</gene>
<name>A0AAD3DVJ8_9CHLO</name>
<dbReference type="Pfam" id="PF03647">
    <property type="entry name" value="Tmemb_14"/>
    <property type="match status" value="1"/>
</dbReference>
<sequence>MAPSGEVHLDFALSALTSLGGIMGYVRKNSLPSLLGGLTFGVAYGATAYIIQNHDAVLGHTVGCATSAIMATMMGMRVAKTKKVMPAGVVAGAGLVGLIYHANKYSQWA</sequence>
<dbReference type="PANTHER" id="PTHR12668">
    <property type="entry name" value="TRANSMEMBRANE PROTEIN 14, 15"/>
    <property type="match status" value="1"/>
</dbReference>
<evidence type="ECO:0000313" key="7">
    <source>
        <dbReference type="EMBL" id="GFR46621.1"/>
    </source>
</evidence>
<evidence type="ECO:0000256" key="6">
    <source>
        <dbReference type="SAM" id="Phobius"/>
    </source>
</evidence>
<dbReference type="InterPro" id="IPR044890">
    <property type="entry name" value="TMEM14_sf"/>
</dbReference>
<evidence type="ECO:0000256" key="2">
    <source>
        <dbReference type="ARBA" id="ARBA00007590"/>
    </source>
</evidence>
<evidence type="ECO:0000313" key="8">
    <source>
        <dbReference type="Proteomes" id="UP001054857"/>
    </source>
</evidence>
<dbReference type="InterPro" id="IPR005349">
    <property type="entry name" value="TMEM14"/>
</dbReference>
<keyword evidence="5 6" id="KW-0472">Membrane</keyword>
<evidence type="ECO:0000256" key="4">
    <source>
        <dbReference type="ARBA" id="ARBA00022989"/>
    </source>
</evidence>
<evidence type="ECO:0000256" key="5">
    <source>
        <dbReference type="ARBA" id="ARBA00023136"/>
    </source>
</evidence>
<comment type="similarity">
    <text evidence="2">Belongs to the TMEM14 family.</text>
</comment>
<dbReference type="Gene3D" id="1.10.10.1740">
    <property type="entry name" value="Transmembrane protein 14-like"/>
    <property type="match status" value="1"/>
</dbReference>
<keyword evidence="4 6" id="KW-1133">Transmembrane helix</keyword>
<accession>A0AAD3DVJ8</accession>
<feature type="transmembrane region" description="Helical" evidence="6">
    <location>
        <begin position="84"/>
        <end position="102"/>
    </location>
</feature>
<dbReference type="EMBL" id="BMAR01000015">
    <property type="protein sequence ID" value="GFR46621.1"/>
    <property type="molecule type" value="Genomic_DNA"/>
</dbReference>